<dbReference type="RefSeq" id="WP_042651376.1">
    <property type="nucleotide sequence ID" value="NZ_CAWMEL010000002.1"/>
</dbReference>
<keyword evidence="1" id="KW-1133">Transmembrane helix</keyword>
<evidence type="ECO:0000313" key="3">
    <source>
        <dbReference type="Proteomes" id="UP001056890"/>
    </source>
</evidence>
<dbReference type="EMBL" id="CP099717">
    <property type="protein sequence ID" value="USV56308.1"/>
    <property type="molecule type" value="Genomic_DNA"/>
</dbReference>
<feature type="transmembrane region" description="Helical" evidence="1">
    <location>
        <begin position="31"/>
        <end position="52"/>
    </location>
</feature>
<feature type="transmembrane region" description="Helical" evidence="1">
    <location>
        <begin position="72"/>
        <end position="89"/>
    </location>
</feature>
<dbReference type="Pfam" id="PF07386">
    <property type="entry name" value="DUF1499"/>
    <property type="match status" value="1"/>
</dbReference>
<organism evidence="2 3">
    <name type="scientific">Aeromonas encheleia</name>
    <dbReference type="NCBI Taxonomy" id="73010"/>
    <lineage>
        <taxon>Bacteria</taxon>
        <taxon>Pseudomonadati</taxon>
        <taxon>Pseudomonadota</taxon>
        <taxon>Gammaproteobacteria</taxon>
        <taxon>Aeromonadales</taxon>
        <taxon>Aeromonadaceae</taxon>
        <taxon>Aeromonas</taxon>
    </lineage>
</organism>
<protein>
    <submittedName>
        <fullName evidence="2">DUF1499 domain-containing protein</fullName>
    </submittedName>
</protein>
<keyword evidence="1" id="KW-0812">Transmembrane</keyword>
<evidence type="ECO:0000313" key="2">
    <source>
        <dbReference type="EMBL" id="USV56308.1"/>
    </source>
</evidence>
<name>A0AAE9MFI8_9GAMM</name>
<dbReference type="Proteomes" id="UP001056890">
    <property type="component" value="Chromosome"/>
</dbReference>
<keyword evidence="1" id="KW-0472">Membrane</keyword>
<dbReference type="AlphaFoldDB" id="A0AAE9MFI8"/>
<evidence type="ECO:0000256" key="1">
    <source>
        <dbReference type="SAM" id="Phobius"/>
    </source>
</evidence>
<dbReference type="InterPro" id="IPR010865">
    <property type="entry name" value="DUF1499"/>
</dbReference>
<reference evidence="2" key="1">
    <citation type="submission" date="2022-06" db="EMBL/GenBank/DDBJ databases">
        <title>Complete Genome of Aeromonas sp. Strain SOD01 Isolated from an Urban Freshwater Stream.</title>
        <authorList>
            <person name="Williams L.E."/>
            <person name="Brysgel T."/>
            <person name="Capestro E.M."/>
            <person name="Foltz G.V."/>
            <person name="Gardner A.E."/>
            <person name="Ingrassia J."/>
            <person name="Peterson E."/>
            <person name="Arruda J."/>
            <person name="Flaherty I."/>
            <person name="Hunt M."/>
            <person name="Pappas G."/>
            <person name="Ramsaran S."/>
            <person name="Rocha M."/>
        </authorList>
    </citation>
    <scope>NUCLEOTIDE SEQUENCE</scope>
    <source>
        <strain evidence="2">SOD01</strain>
    </source>
</reference>
<gene>
    <name evidence="2" type="ORF">NHF51_13195</name>
</gene>
<sequence>MPSYLWWPLLAWLLPLGGAIGSRVHLWPWWVGFSLCLASALISLGLLLHLLWRRYGVPRRADNQWSQLWGHLWGVVPLLLPLLFVVQALRAPLTNDVSTDPYHPPRLQWAERLRTAQDLPINAAPLQAFAGNPGPLYTRATPIEVVTEASELMSELGWQVEPSPDGLDAVVTSGWFGFQDDVALRVFQGPKETRVDMRSASRQGRSDLGANRARIQDFLTRLNERLGQAYKPNLKQ</sequence>
<accession>A0AAE9MFI8</accession>
<keyword evidence="3" id="KW-1185">Reference proteome</keyword>
<proteinExistence type="predicted"/>